<name>A0A0U0ZVJ0_9MYCO</name>
<proteinExistence type="predicted"/>
<evidence type="ECO:0000313" key="2">
    <source>
        <dbReference type="Proteomes" id="UP000045782"/>
    </source>
</evidence>
<accession>A0A0U0ZVJ0</accession>
<organism evidence="1 2">
    <name type="scientific">Mycobacteroides abscessus</name>
    <dbReference type="NCBI Taxonomy" id="36809"/>
    <lineage>
        <taxon>Bacteria</taxon>
        <taxon>Bacillati</taxon>
        <taxon>Actinomycetota</taxon>
        <taxon>Actinomycetes</taxon>
        <taxon>Mycobacteriales</taxon>
        <taxon>Mycobacteriaceae</taxon>
        <taxon>Mycobacteroides</taxon>
    </lineage>
</organism>
<dbReference type="RefSeq" id="WP_016893612.1">
    <property type="nucleotide sequence ID" value="NZ_CSWP01000013.1"/>
</dbReference>
<dbReference type="AlphaFoldDB" id="A0A0U0ZVJ0"/>
<sequence length="142" mass="15629">MKWLVPAVLPLVVLAEACVAASPLRAFTLPITGVVVGTALGLPWGNLRSARADMPSSPASLPADETLRRWHARAEARISWAERTRGDWDRQLRPLIAATGRMTFGPELWRWVDPNGASDTDRAEPAPGRAVLQSILERLERM</sequence>
<protein>
    <submittedName>
        <fullName evidence="1">Uncharacterized protein</fullName>
    </submittedName>
</protein>
<dbReference type="EMBL" id="CSWP01000013">
    <property type="protein sequence ID" value="CPV71522.1"/>
    <property type="molecule type" value="Genomic_DNA"/>
</dbReference>
<dbReference type="Proteomes" id="UP000045782">
    <property type="component" value="Unassembled WGS sequence"/>
</dbReference>
<evidence type="ECO:0000313" key="1">
    <source>
        <dbReference type="EMBL" id="CPV71522.1"/>
    </source>
</evidence>
<reference evidence="1 2" key="1">
    <citation type="submission" date="2015-03" db="EMBL/GenBank/DDBJ databases">
        <authorList>
            <person name="Murphy D."/>
        </authorList>
    </citation>
    <scope>NUCLEOTIDE SEQUENCE [LARGE SCALE GENOMIC DNA]</scope>
    <source>
        <strain evidence="1 2">PAP088</strain>
    </source>
</reference>
<gene>
    <name evidence="1" type="ORF">ERS075579_05032</name>
</gene>